<evidence type="ECO:0000256" key="10">
    <source>
        <dbReference type="ARBA" id="ARBA00023004"/>
    </source>
</evidence>
<keyword evidence="2 13" id="KW-0813">Transport</keyword>
<dbReference type="AlphaFoldDB" id="A0A2U1FG79"/>
<organism evidence="17 18">
    <name type="scientific">Actinomycetospora cinnamomea</name>
    <dbReference type="NCBI Taxonomy" id="663609"/>
    <lineage>
        <taxon>Bacteria</taxon>
        <taxon>Bacillati</taxon>
        <taxon>Actinomycetota</taxon>
        <taxon>Actinomycetes</taxon>
        <taxon>Pseudonocardiales</taxon>
        <taxon>Pseudonocardiaceae</taxon>
        <taxon>Actinomycetospora</taxon>
    </lineage>
</organism>
<proteinExistence type="inferred from homology"/>
<keyword evidence="7 13" id="KW-0274">FAD</keyword>
<dbReference type="PRINTS" id="PR00371">
    <property type="entry name" value="FPNCR"/>
</dbReference>
<accession>A0A2U1FG79</accession>
<dbReference type="InterPro" id="IPR029039">
    <property type="entry name" value="Flavoprotein-like_sf"/>
</dbReference>
<dbReference type="GO" id="GO:0005829">
    <property type="term" value="C:cytosol"/>
    <property type="evidence" value="ECO:0007669"/>
    <property type="project" value="TreeGrafter"/>
</dbReference>
<keyword evidence="5 13" id="KW-0288">FMN</keyword>
<dbReference type="CDD" id="cd11068">
    <property type="entry name" value="CYP120A1"/>
    <property type="match status" value="1"/>
</dbReference>
<evidence type="ECO:0000256" key="3">
    <source>
        <dbReference type="ARBA" id="ARBA00022617"/>
    </source>
</evidence>
<evidence type="ECO:0000256" key="9">
    <source>
        <dbReference type="ARBA" id="ARBA00023002"/>
    </source>
</evidence>
<dbReference type="Proteomes" id="UP000245639">
    <property type="component" value="Unassembled WGS sequence"/>
</dbReference>
<dbReference type="SUPFAM" id="SSF63380">
    <property type="entry name" value="Riboflavin synthase domain-like"/>
    <property type="match status" value="1"/>
</dbReference>
<dbReference type="GO" id="GO:0070330">
    <property type="term" value="F:aromatase activity"/>
    <property type="evidence" value="ECO:0007669"/>
    <property type="project" value="UniProtKB-UniRule"/>
</dbReference>
<evidence type="ECO:0000256" key="5">
    <source>
        <dbReference type="ARBA" id="ARBA00022643"/>
    </source>
</evidence>
<evidence type="ECO:0000256" key="14">
    <source>
        <dbReference type="PIRSR" id="PIRSR000209-1"/>
    </source>
</evidence>
<dbReference type="InterPro" id="IPR003097">
    <property type="entry name" value="CysJ-like_FAD-binding"/>
</dbReference>
<feature type="domain" description="Flavodoxin-like" evidence="15">
    <location>
        <begin position="504"/>
        <end position="645"/>
    </location>
</feature>
<keyword evidence="8 13" id="KW-0521">NADP</keyword>
<dbReference type="PANTHER" id="PTHR19384">
    <property type="entry name" value="NITRIC OXIDE SYNTHASE-RELATED"/>
    <property type="match status" value="1"/>
</dbReference>
<dbReference type="InterPro" id="IPR001433">
    <property type="entry name" value="OxRdtase_FAD/NAD-bd"/>
</dbReference>
<dbReference type="InterPro" id="IPR039261">
    <property type="entry name" value="FNR_nucleotide-bd"/>
</dbReference>
<dbReference type="GO" id="GO:0003958">
    <property type="term" value="F:NADPH-hemoprotein reductase activity"/>
    <property type="evidence" value="ECO:0007669"/>
    <property type="project" value="UniProtKB-UniRule"/>
</dbReference>
<comment type="catalytic activity">
    <reaction evidence="12 13">
        <text>2 oxidized [cytochrome P450] + NADPH = 2 reduced [cytochrome P450] + NADP(+) + H(+)</text>
        <dbReference type="Rhea" id="RHEA:24040"/>
        <dbReference type="Rhea" id="RHEA-COMP:14627"/>
        <dbReference type="Rhea" id="RHEA-COMP:14628"/>
        <dbReference type="ChEBI" id="CHEBI:15378"/>
        <dbReference type="ChEBI" id="CHEBI:55376"/>
        <dbReference type="ChEBI" id="CHEBI:57783"/>
        <dbReference type="ChEBI" id="CHEBI:58349"/>
        <dbReference type="ChEBI" id="CHEBI:60344"/>
        <dbReference type="EC" id="1.6.2.4"/>
    </reaction>
</comment>
<dbReference type="PROSITE" id="PS00086">
    <property type="entry name" value="CYTOCHROME_P450"/>
    <property type="match status" value="1"/>
</dbReference>
<dbReference type="InterPro" id="IPR023173">
    <property type="entry name" value="NADPH_Cyt_P450_Rdtase_alpha"/>
</dbReference>
<dbReference type="Gene3D" id="2.40.30.10">
    <property type="entry name" value="Translation factors"/>
    <property type="match status" value="2"/>
</dbReference>
<evidence type="ECO:0000256" key="6">
    <source>
        <dbReference type="ARBA" id="ARBA00022723"/>
    </source>
</evidence>
<dbReference type="EMBL" id="QEKW01000004">
    <property type="protein sequence ID" value="PVZ11157.1"/>
    <property type="molecule type" value="Genomic_DNA"/>
</dbReference>
<evidence type="ECO:0000259" key="15">
    <source>
        <dbReference type="PROSITE" id="PS50902"/>
    </source>
</evidence>
<keyword evidence="18" id="KW-1185">Reference proteome</keyword>
<keyword evidence="4 13" id="KW-0285">Flavoprotein</keyword>
<keyword evidence="13" id="KW-0249">Electron transport</keyword>
<dbReference type="InterPro" id="IPR001709">
    <property type="entry name" value="Flavoprot_Pyr_Nucl_cyt_Rdtase"/>
</dbReference>
<comment type="cofactor">
    <cofactor evidence="13 14">
        <name>heme</name>
        <dbReference type="ChEBI" id="CHEBI:30413"/>
    </cofactor>
</comment>
<dbReference type="Gene3D" id="3.40.50.80">
    <property type="entry name" value="Nucleotide-binding domain of ferredoxin-NADP reductase (FNR) module"/>
    <property type="match status" value="1"/>
</dbReference>
<evidence type="ECO:0000256" key="4">
    <source>
        <dbReference type="ARBA" id="ARBA00022630"/>
    </source>
</evidence>
<dbReference type="InterPro" id="IPR001094">
    <property type="entry name" value="Flavdoxin-like"/>
</dbReference>
<evidence type="ECO:0000313" key="18">
    <source>
        <dbReference type="Proteomes" id="UP000245639"/>
    </source>
</evidence>
<dbReference type="PRINTS" id="PR00369">
    <property type="entry name" value="FLAVODOXIN"/>
</dbReference>
<dbReference type="Gene3D" id="1.10.630.10">
    <property type="entry name" value="Cytochrome P450"/>
    <property type="match status" value="1"/>
</dbReference>
<dbReference type="OrthoDB" id="5290182at2"/>
<dbReference type="PANTHER" id="PTHR19384:SF17">
    <property type="entry name" value="NADPH--CYTOCHROME P450 REDUCTASE"/>
    <property type="match status" value="1"/>
</dbReference>
<keyword evidence="9 13" id="KW-0560">Oxidoreductase</keyword>
<evidence type="ECO:0000256" key="2">
    <source>
        <dbReference type="ARBA" id="ARBA00022448"/>
    </source>
</evidence>
<evidence type="ECO:0000256" key="13">
    <source>
        <dbReference type="PIRNR" id="PIRNR000209"/>
    </source>
</evidence>
<dbReference type="GO" id="GO:0020037">
    <property type="term" value="F:heme binding"/>
    <property type="evidence" value="ECO:0007669"/>
    <property type="project" value="UniProtKB-UniRule"/>
</dbReference>
<dbReference type="PIRSF" id="PIRSF000209">
    <property type="entry name" value="Bifunctional_P450_P450R"/>
    <property type="match status" value="1"/>
</dbReference>
<dbReference type="CDD" id="cd06206">
    <property type="entry name" value="bifunctional_CYPOR"/>
    <property type="match status" value="1"/>
</dbReference>
<evidence type="ECO:0000256" key="11">
    <source>
        <dbReference type="ARBA" id="ARBA00023033"/>
    </source>
</evidence>
<dbReference type="InterPro" id="IPR008254">
    <property type="entry name" value="Flavodoxin/NO_synth"/>
</dbReference>
<dbReference type="Pfam" id="PF00258">
    <property type="entry name" value="Flavodoxin_1"/>
    <property type="match status" value="1"/>
</dbReference>
<gene>
    <name evidence="17" type="ORF">C8D89_104372</name>
</gene>
<dbReference type="SUPFAM" id="SSF52343">
    <property type="entry name" value="Ferredoxin reductase-like, C-terminal NADP-linked domain"/>
    <property type="match status" value="1"/>
</dbReference>
<feature type="domain" description="FAD-binding FR-type" evidence="16">
    <location>
        <begin position="685"/>
        <end position="925"/>
    </location>
</feature>
<dbReference type="GO" id="GO:0050660">
    <property type="term" value="F:flavin adenine dinucleotide binding"/>
    <property type="evidence" value="ECO:0007669"/>
    <property type="project" value="TreeGrafter"/>
</dbReference>
<dbReference type="InterPro" id="IPR001128">
    <property type="entry name" value="Cyt_P450"/>
</dbReference>
<keyword evidence="3 13" id="KW-0349">Heme</keyword>
<sequence>MTAAIEIDAVPGPRGLPYLGNLLDIDRDSPIEGFVRLAREYGPVYRLATPAGTRLMVSGPDLVDEICDDEHYDKKIAAGLKTIQKSVAGHGLFSSDTEDPLWHRAHHILMPAFAAQAMHGYLPRMLDIAGQLCDRWSRLNPDEDVDVAKDMTSLTFDTIALCGFDYRFNSFYRDTPHPFVAAMVRSLLAAQARARRLPIQNRLHRRAERQADEDQALMRDVVQKLIDERRASGEIERGDLLGLMLTGVDRQSGEGLPDDNIIAQCLTFLIAGHETTSGLLTFALYFLVKHPEYGARARAEVDEVLGDDAWPSHEQLHRLTYVRQVLEETLRLWPTAPLFTRAPFADTVLGGRYAIPAGTPLTVLIPMLHRSVAVWGPDAEEFDPDHVAAERLAALPPNAYKPFGTGQRACIGRQFALQEAILVLGMLLQRFEFVDHLDYELKVRTTLTVKPDGFRLRVLPRPGRSLPGSGAPPSATIRAPQVDERAARPATAPVPVEARHDTPLAVLFGSNLGTAEGLATRLAAEGTERGYAVTLGPLDDHVGRLPTAGAAVVVSSSYNGTPPDNAAVFCRWLQDPATPADVGRGLAYTVFGCGDTAWSATYQKVPTLLDTELAAHGAHRVHPRGEGDAEADFDEQYRAWHESLWTDLATALDLPATAATPATSGPRLSITVTNRQQANPVVTSYDARAATVLDNRELVVDTGADGRSVRHLEIALPAGTTYRAGDHLGVLPRNTTDQIWRVMARFGLDAGQYLTISPRSGTHTHLPIDEPTPLLGVLGACVELQDPAGRDDIETLAAYTDDPEQRRALLALAGDDDESRARYRREIGEANRSVLDLLEEYPACEIPFEVFVDLLPPLRPRYYSISSSPLVDPQVAAVTAGVLRAPARRGTGTFAGVCSGYLARVPEKGTVFAFVRSPSIPFHPPENPHTPMIMIGAGTGIAPFRGFLQERDALRAQGVPIGPSLLFFGCRGAVDDLYHAELDEYEKQGVVRVRSVHSRDPVDGRRYVQHEMRVRGDEVWELLEQDASVFVCGNATTMAPAVREALVEIHRDRAGGSGQDAADWLAGMRREGRFVEDIWGG</sequence>
<feature type="binding site" description="axial binding residue" evidence="14">
    <location>
        <position position="410"/>
    </location>
    <ligand>
        <name>heme</name>
        <dbReference type="ChEBI" id="CHEBI:30413"/>
    </ligand>
    <ligandPart>
        <name>Fe</name>
        <dbReference type="ChEBI" id="CHEBI:18248"/>
    </ligandPart>
</feature>
<dbReference type="Pfam" id="PF00175">
    <property type="entry name" value="NAD_binding_1"/>
    <property type="match status" value="1"/>
</dbReference>
<dbReference type="Gene3D" id="1.20.990.10">
    <property type="entry name" value="NADPH-cytochrome p450 Reductase, Chain A, domain 3"/>
    <property type="match status" value="1"/>
</dbReference>
<evidence type="ECO:0000313" key="17">
    <source>
        <dbReference type="EMBL" id="PVZ11157.1"/>
    </source>
</evidence>
<dbReference type="FunFam" id="1.10.630.10:FF:000040">
    <property type="entry name" value="Bifunctional cytochrome P450/NADPH--P450 reductase"/>
    <property type="match status" value="1"/>
</dbReference>
<evidence type="ECO:0000256" key="1">
    <source>
        <dbReference type="ARBA" id="ARBA00010018"/>
    </source>
</evidence>
<evidence type="ECO:0000256" key="12">
    <source>
        <dbReference type="ARBA" id="ARBA00049342"/>
    </source>
</evidence>
<protein>
    <recommendedName>
        <fullName evidence="13">Bifunctional cytochrome P450/NADPH--P450 reductase</fullName>
    </recommendedName>
    <domain>
        <recommendedName>
            <fullName evidence="13">Cytochrome P450</fullName>
            <ecNumber evidence="13">1.14.14.1</ecNumber>
        </recommendedName>
    </domain>
    <domain>
        <recommendedName>
            <fullName evidence="13">NADPH--cytochrome P450 reductase</fullName>
            <ecNumber evidence="13">1.6.2.4</ecNumber>
        </recommendedName>
    </domain>
</protein>
<dbReference type="SUPFAM" id="SSF52218">
    <property type="entry name" value="Flavoproteins"/>
    <property type="match status" value="1"/>
</dbReference>
<keyword evidence="11 13" id="KW-0503">Monooxygenase</keyword>
<dbReference type="GO" id="GO:0010181">
    <property type="term" value="F:FMN binding"/>
    <property type="evidence" value="ECO:0007669"/>
    <property type="project" value="UniProtKB-UniRule"/>
</dbReference>
<comment type="similarity">
    <text evidence="1 13">In the N-terminal section; belongs to the cytochrome P450 family.</text>
</comment>
<dbReference type="Pfam" id="PF00667">
    <property type="entry name" value="FAD_binding_1"/>
    <property type="match status" value="1"/>
</dbReference>
<reference evidence="17 18" key="1">
    <citation type="submission" date="2018-04" db="EMBL/GenBank/DDBJ databases">
        <title>Genomic Encyclopedia of Type Strains, Phase IV (KMG-IV): sequencing the most valuable type-strain genomes for metagenomic binning, comparative biology and taxonomic classification.</title>
        <authorList>
            <person name="Goeker M."/>
        </authorList>
    </citation>
    <scope>NUCLEOTIDE SEQUENCE [LARGE SCALE GENOMIC DNA]</scope>
    <source>
        <strain evidence="17 18">DSM 45771</strain>
    </source>
</reference>
<comment type="cofactor">
    <cofactor evidence="13">
        <name>FAD</name>
        <dbReference type="ChEBI" id="CHEBI:57692"/>
    </cofactor>
    <cofactor evidence="13">
        <name>FMN</name>
        <dbReference type="ChEBI" id="CHEBI:58210"/>
    </cofactor>
</comment>
<dbReference type="PROSITE" id="PS51384">
    <property type="entry name" value="FAD_FR"/>
    <property type="match status" value="1"/>
</dbReference>
<dbReference type="InterPro" id="IPR017927">
    <property type="entry name" value="FAD-bd_FR_type"/>
</dbReference>
<evidence type="ECO:0000259" key="16">
    <source>
        <dbReference type="PROSITE" id="PS51384"/>
    </source>
</evidence>
<name>A0A2U1FG79_9PSEU</name>
<dbReference type="InterPro" id="IPR023206">
    <property type="entry name" value="Bifunctional_P450_P450_red"/>
</dbReference>
<keyword evidence="10 13" id="KW-0408">Iron</keyword>
<dbReference type="InterPro" id="IPR036396">
    <property type="entry name" value="Cyt_P450_sf"/>
</dbReference>
<evidence type="ECO:0000256" key="8">
    <source>
        <dbReference type="ARBA" id="ARBA00022857"/>
    </source>
</evidence>
<dbReference type="EC" id="1.14.14.1" evidence="13"/>
<comment type="caution">
    <text evidence="17">The sequence shown here is derived from an EMBL/GenBank/DDBJ whole genome shotgun (WGS) entry which is preliminary data.</text>
</comment>
<comment type="catalytic activity">
    <reaction evidence="13">
        <text>an organic molecule + reduced [NADPH--hemoprotein reductase] + O2 = an alcohol + oxidized [NADPH--hemoprotein reductase] + H2O + H(+)</text>
        <dbReference type="Rhea" id="RHEA:17149"/>
        <dbReference type="Rhea" id="RHEA-COMP:11964"/>
        <dbReference type="Rhea" id="RHEA-COMP:11965"/>
        <dbReference type="ChEBI" id="CHEBI:15377"/>
        <dbReference type="ChEBI" id="CHEBI:15378"/>
        <dbReference type="ChEBI" id="CHEBI:15379"/>
        <dbReference type="ChEBI" id="CHEBI:30879"/>
        <dbReference type="ChEBI" id="CHEBI:57618"/>
        <dbReference type="ChEBI" id="CHEBI:58210"/>
        <dbReference type="ChEBI" id="CHEBI:142491"/>
        <dbReference type="EC" id="1.14.14.1"/>
    </reaction>
</comment>
<dbReference type="PROSITE" id="PS50902">
    <property type="entry name" value="FLAVODOXIN_LIKE"/>
    <property type="match status" value="1"/>
</dbReference>
<dbReference type="RefSeq" id="WP_116708138.1">
    <property type="nucleotide sequence ID" value="NZ_QEKW01000004.1"/>
</dbReference>
<dbReference type="EC" id="1.6.2.4" evidence="13"/>
<keyword evidence="6 13" id="KW-0479">Metal-binding</keyword>
<dbReference type="SUPFAM" id="SSF48264">
    <property type="entry name" value="Cytochrome P450"/>
    <property type="match status" value="1"/>
</dbReference>
<dbReference type="InterPro" id="IPR017938">
    <property type="entry name" value="Riboflavin_synthase-like_b-brl"/>
</dbReference>
<dbReference type="GO" id="GO:0005506">
    <property type="term" value="F:iron ion binding"/>
    <property type="evidence" value="ECO:0007669"/>
    <property type="project" value="UniProtKB-UniRule"/>
</dbReference>
<dbReference type="Gene3D" id="3.40.50.360">
    <property type="match status" value="1"/>
</dbReference>
<dbReference type="InterPro" id="IPR017972">
    <property type="entry name" value="Cyt_P450_CS"/>
</dbReference>
<dbReference type="Pfam" id="PF00067">
    <property type="entry name" value="p450"/>
    <property type="match status" value="1"/>
</dbReference>
<evidence type="ECO:0000256" key="7">
    <source>
        <dbReference type="ARBA" id="ARBA00022827"/>
    </source>
</evidence>